<protein>
    <submittedName>
        <fullName evidence="2">Uncharacterized protein</fullName>
    </submittedName>
</protein>
<feature type="compositionally biased region" description="Polar residues" evidence="1">
    <location>
        <begin position="317"/>
        <end position="332"/>
    </location>
</feature>
<feature type="compositionally biased region" description="Basic residues" evidence="1">
    <location>
        <begin position="184"/>
        <end position="193"/>
    </location>
</feature>
<feature type="region of interest" description="Disordered" evidence="1">
    <location>
        <begin position="159"/>
        <end position="204"/>
    </location>
</feature>
<dbReference type="AlphaFoldDB" id="A0A8H5BW50"/>
<keyword evidence="3" id="KW-1185">Reference proteome</keyword>
<dbReference type="OrthoDB" id="6600758at2759"/>
<sequence length="453" mass="49671">MAFAPSVLNIHTPTSSFALVHSFTQESLLDLYNKLSRKHNTDYYGERVGPGWLKYEYNDAIWNLDDDSDYTIFTWRHQQQQERVAQGPAAVAAWQSEVDAATTSSMRPHTPSVNVFSPPPSDATPMPSTPTLHLHDPRKPLPARPAYVNRAYYMFQPGRLAGPTSAPKKRSPAPSHASTGGKRSNTKKSVRSSRAHEEDEDDGVPRFKKQFDRFHAENGVRTVFGTIGPVHDVRMLLKTGYRHVYISRKFAIKHGFIPRDAAPGNYGYGGLVNLGKWPITLMPSATQATQSAGKQGRATGQGIGMGQGHLRPDAFPTPSSTPGHTPVSSPGAQSHALPVHEHAHGHSLLAPPMSSGKTRSLRSSPSVNGGRQARMQNGDHAKANEGPKVTTIEVYLSEEPHFDVVLGRSFIEKRRIQMNNVDPTDVVCLDTGEKIECELVVLEDGRGEIVTVT</sequence>
<evidence type="ECO:0000313" key="2">
    <source>
        <dbReference type="EMBL" id="KAF5330664.1"/>
    </source>
</evidence>
<evidence type="ECO:0000313" key="3">
    <source>
        <dbReference type="Proteomes" id="UP000567179"/>
    </source>
</evidence>
<evidence type="ECO:0000256" key="1">
    <source>
        <dbReference type="SAM" id="MobiDB-lite"/>
    </source>
</evidence>
<dbReference type="Proteomes" id="UP000567179">
    <property type="component" value="Unassembled WGS sequence"/>
</dbReference>
<gene>
    <name evidence="2" type="ORF">D9619_005360</name>
</gene>
<reference evidence="2 3" key="1">
    <citation type="journal article" date="2020" name="ISME J.">
        <title>Uncovering the hidden diversity of litter-decomposition mechanisms in mushroom-forming fungi.</title>
        <authorList>
            <person name="Floudas D."/>
            <person name="Bentzer J."/>
            <person name="Ahren D."/>
            <person name="Johansson T."/>
            <person name="Persson P."/>
            <person name="Tunlid A."/>
        </authorList>
    </citation>
    <scope>NUCLEOTIDE SEQUENCE [LARGE SCALE GENOMIC DNA]</scope>
    <source>
        <strain evidence="2 3">CBS 101986</strain>
    </source>
</reference>
<name>A0A8H5BW50_9AGAR</name>
<feature type="region of interest" description="Disordered" evidence="1">
    <location>
        <begin position="287"/>
        <end position="386"/>
    </location>
</feature>
<accession>A0A8H5BW50</accession>
<organism evidence="2 3">
    <name type="scientific">Psilocybe cf. subviscida</name>
    <dbReference type="NCBI Taxonomy" id="2480587"/>
    <lineage>
        <taxon>Eukaryota</taxon>
        <taxon>Fungi</taxon>
        <taxon>Dikarya</taxon>
        <taxon>Basidiomycota</taxon>
        <taxon>Agaricomycotina</taxon>
        <taxon>Agaricomycetes</taxon>
        <taxon>Agaricomycetidae</taxon>
        <taxon>Agaricales</taxon>
        <taxon>Agaricineae</taxon>
        <taxon>Strophariaceae</taxon>
        <taxon>Psilocybe</taxon>
    </lineage>
</organism>
<proteinExistence type="predicted"/>
<feature type="compositionally biased region" description="Polar residues" evidence="1">
    <location>
        <begin position="355"/>
        <end position="369"/>
    </location>
</feature>
<dbReference type="EMBL" id="JAACJJ010000001">
    <property type="protein sequence ID" value="KAF5330664.1"/>
    <property type="molecule type" value="Genomic_DNA"/>
</dbReference>
<feature type="compositionally biased region" description="Polar residues" evidence="1">
    <location>
        <begin position="103"/>
        <end position="115"/>
    </location>
</feature>
<comment type="caution">
    <text evidence="2">The sequence shown here is derived from an EMBL/GenBank/DDBJ whole genome shotgun (WGS) entry which is preliminary data.</text>
</comment>
<feature type="region of interest" description="Disordered" evidence="1">
    <location>
        <begin position="103"/>
        <end position="140"/>
    </location>
</feature>